<organism evidence="1 2">
    <name type="scientific">Leptospira santarosai str. MOR084</name>
    <dbReference type="NCBI Taxonomy" id="1049984"/>
    <lineage>
        <taxon>Bacteria</taxon>
        <taxon>Pseudomonadati</taxon>
        <taxon>Spirochaetota</taxon>
        <taxon>Spirochaetia</taxon>
        <taxon>Leptospirales</taxon>
        <taxon>Leptospiraceae</taxon>
        <taxon>Leptospira</taxon>
    </lineage>
</organism>
<dbReference type="EMBL" id="AHON02000049">
    <property type="protein sequence ID" value="EKO33593.1"/>
    <property type="molecule type" value="Genomic_DNA"/>
</dbReference>
<accession>A0A0E2BE07</accession>
<reference evidence="1" key="1">
    <citation type="submission" date="2012-10" db="EMBL/GenBank/DDBJ databases">
        <authorList>
            <person name="Harkins D.M."/>
            <person name="Durkin A.S."/>
            <person name="Brinkac L.M."/>
            <person name="Haft D.H."/>
            <person name="Selengut J.D."/>
            <person name="Sanka R."/>
            <person name="DePew J."/>
            <person name="Purushe J."/>
            <person name="Matthias M.A."/>
            <person name="Vinetz J.M."/>
            <person name="Sutton G.G."/>
            <person name="Nierman W.C."/>
            <person name="Fouts D.E."/>
        </authorList>
    </citation>
    <scope>NUCLEOTIDE SEQUENCE [LARGE SCALE GENOMIC DNA]</scope>
    <source>
        <strain evidence="1">MOR084</strain>
    </source>
</reference>
<dbReference type="AlphaFoldDB" id="A0A0E2BE07"/>
<comment type="caution">
    <text evidence="1">The sequence shown here is derived from an EMBL/GenBank/DDBJ whole genome shotgun (WGS) entry which is preliminary data.</text>
</comment>
<sequence>MNVFSVGFPRVYRFLITSFLHKNKTWEFPHFKSHTTINRTFILNSKPGNVGVPTNYVSLGSFYRFERTFYNKVAYDV</sequence>
<gene>
    <name evidence="1" type="ORF">LEP1GSC179_2367</name>
</gene>
<evidence type="ECO:0000313" key="1">
    <source>
        <dbReference type="EMBL" id="EKO33593.1"/>
    </source>
</evidence>
<keyword evidence="2" id="KW-1185">Reference proteome</keyword>
<protein>
    <submittedName>
        <fullName evidence="1">Uncharacterized protein</fullName>
    </submittedName>
</protein>
<dbReference type="RefSeq" id="WP_004483783.1">
    <property type="nucleotide sequence ID" value="NZ_AHON02000049.1"/>
</dbReference>
<dbReference type="Proteomes" id="UP000006329">
    <property type="component" value="Unassembled WGS sequence"/>
</dbReference>
<name>A0A0E2BE07_9LEPT</name>
<proteinExistence type="predicted"/>
<evidence type="ECO:0000313" key="2">
    <source>
        <dbReference type="Proteomes" id="UP000006329"/>
    </source>
</evidence>